<dbReference type="Proteomes" id="UP000054742">
    <property type="component" value="Unassembled WGS sequence"/>
</dbReference>
<dbReference type="GO" id="GO:0045004">
    <property type="term" value="P:DNA replication proofreading"/>
    <property type="evidence" value="ECO:0007669"/>
    <property type="project" value="TreeGrafter"/>
</dbReference>
<dbReference type="AlphaFoldDB" id="A0A0W0SK31"/>
<evidence type="ECO:0000259" key="3">
    <source>
        <dbReference type="SMART" id="SM00479"/>
    </source>
</evidence>
<evidence type="ECO:0000313" key="4">
    <source>
        <dbReference type="EMBL" id="KTC83715.1"/>
    </source>
</evidence>
<name>A0A0W0SK31_9GAMM</name>
<dbReference type="InterPro" id="IPR013520">
    <property type="entry name" value="Ribonucl_H"/>
</dbReference>
<dbReference type="InterPro" id="IPR036397">
    <property type="entry name" value="RNaseH_sf"/>
</dbReference>
<dbReference type="SMART" id="SM00479">
    <property type="entry name" value="EXOIII"/>
    <property type="match status" value="1"/>
</dbReference>
<keyword evidence="5" id="KW-1185">Reference proteome</keyword>
<evidence type="ECO:0000256" key="1">
    <source>
        <dbReference type="ARBA" id="ARBA00022722"/>
    </source>
</evidence>
<dbReference type="NCBIfam" id="NF006615">
    <property type="entry name" value="PRK09182.1"/>
    <property type="match status" value="1"/>
</dbReference>
<dbReference type="OrthoDB" id="9803913at2"/>
<dbReference type="PATRIC" id="fig|29422.6.peg.1789"/>
<feature type="domain" description="Exonuclease" evidence="3">
    <location>
        <begin position="37"/>
        <end position="207"/>
    </location>
</feature>
<dbReference type="GO" id="GO:0005829">
    <property type="term" value="C:cytosol"/>
    <property type="evidence" value="ECO:0007669"/>
    <property type="project" value="TreeGrafter"/>
</dbReference>
<protein>
    <submittedName>
        <fullName evidence="4">Putative exonuclease</fullName>
    </submittedName>
</protein>
<dbReference type="InterPro" id="IPR012337">
    <property type="entry name" value="RNaseH-like_sf"/>
</dbReference>
<dbReference type="CDD" id="cd06127">
    <property type="entry name" value="DEDDh"/>
    <property type="match status" value="1"/>
</dbReference>
<organism evidence="4 5">
    <name type="scientific">Legionella brunensis</name>
    <dbReference type="NCBI Taxonomy" id="29422"/>
    <lineage>
        <taxon>Bacteria</taxon>
        <taxon>Pseudomonadati</taxon>
        <taxon>Pseudomonadota</taxon>
        <taxon>Gammaproteobacteria</taxon>
        <taxon>Legionellales</taxon>
        <taxon>Legionellaceae</taxon>
        <taxon>Legionella</taxon>
    </lineage>
</organism>
<dbReference type="STRING" id="29422.Lbru_1684"/>
<dbReference type="RefSeq" id="WP_058441759.1">
    <property type="nucleotide sequence ID" value="NZ_CAAAHU010000027.1"/>
</dbReference>
<dbReference type="SUPFAM" id="SSF53098">
    <property type="entry name" value="Ribonuclease H-like"/>
    <property type="match status" value="1"/>
</dbReference>
<evidence type="ECO:0000313" key="5">
    <source>
        <dbReference type="Proteomes" id="UP000054742"/>
    </source>
</evidence>
<dbReference type="GO" id="GO:0008408">
    <property type="term" value="F:3'-5' exonuclease activity"/>
    <property type="evidence" value="ECO:0007669"/>
    <property type="project" value="TreeGrafter"/>
</dbReference>
<keyword evidence="2 4" id="KW-0269">Exonuclease</keyword>
<comment type="caution">
    <text evidence="4">The sequence shown here is derived from an EMBL/GenBank/DDBJ whole genome shotgun (WGS) entry which is preliminary data.</text>
</comment>
<dbReference type="Gene3D" id="3.30.420.10">
    <property type="entry name" value="Ribonuclease H-like superfamily/Ribonuclease H"/>
    <property type="match status" value="1"/>
</dbReference>
<sequence length="298" mass="34452">MQESLLNELLANPDYKILRRLSNEFESILNQDPKIFVATIVDLETMGMDAQTNEIIEIGLLSFAFTNGDGVINILDSYNELQDPGKLIPPEITKITGITNGDVQGKAIDWNTVHNILNQSHLIICHNSRFDRNFLELQTPAIVKKTIERKPFGCTLSDIDWKERGYESSKLEYLNFKLGYFYEGHRAIIDCWATLNLLLNEDGAFDELKANVRKKEVLLCAENAAFEKKDLLQSRKYRWSDGKSRLPKCWYIVLKSEHFEEEKEWLDTHIYERPGASETLTAIEITAHKRYSFRAEQK</sequence>
<reference evidence="4 5" key="1">
    <citation type="submission" date="2015-11" db="EMBL/GenBank/DDBJ databases">
        <title>Genomic analysis of 38 Legionella species identifies large and diverse effector repertoires.</title>
        <authorList>
            <person name="Burstein D."/>
            <person name="Amaro F."/>
            <person name="Zusman T."/>
            <person name="Lifshitz Z."/>
            <person name="Cohen O."/>
            <person name="Gilbert J.A."/>
            <person name="Pupko T."/>
            <person name="Shuman H.A."/>
            <person name="Segal G."/>
        </authorList>
    </citation>
    <scope>NUCLEOTIDE SEQUENCE [LARGE SCALE GENOMIC DNA]</scope>
    <source>
        <strain evidence="4 5">ATCC 43878</strain>
    </source>
</reference>
<keyword evidence="1" id="KW-0540">Nuclease</keyword>
<dbReference type="PANTHER" id="PTHR30231">
    <property type="entry name" value="DNA POLYMERASE III SUBUNIT EPSILON"/>
    <property type="match status" value="1"/>
</dbReference>
<proteinExistence type="predicted"/>
<keyword evidence="2 4" id="KW-0378">Hydrolase</keyword>
<dbReference type="PANTHER" id="PTHR30231:SF37">
    <property type="entry name" value="EXODEOXYRIBONUCLEASE 10"/>
    <property type="match status" value="1"/>
</dbReference>
<dbReference type="GO" id="GO:0003676">
    <property type="term" value="F:nucleic acid binding"/>
    <property type="evidence" value="ECO:0007669"/>
    <property type="project" value="InterPro"/>
</dbReference>
<dbReference type="EMBL" id="LNXV01000015">
    <property type="protein sequence ID" value="KTC83715.1"/>
    <property type="molecule type" value="Genomic_DNA"/>
</dbReference>
<dbReference type="Pfam" id="PF00929">
    <property type="entry name" value="RNase_T"/>
    <property type="match status" value="1"/>
</dbReference>
<accession>A0A0W0SK31</accession>
<gene>
    <name evidence="4" type="ORF">Lbru_1684</name>
</gene>
<evidence type="ECO:0000256" key="2">
    <source>
        <dbReference type="ARBA" id="ARBA00022839"/>
    </source>
</evidence>